<dbReference type="EMBL" id="MCFE01000071">
    <property type="protein sequence ID" value="ORY01299.1"/>
    <property type="molecule type" value="Genomic_DNA"/>
</dbReference>
<evidence type="ECO:0000313" key="2">
    <source>
        <dbReference type="EMBL" id="ORY01299.1"/>
    </source>
</evidence>
<protein>
    <submittedName>
        <fullName evidence="2">Uncharacterized protein</fullName>
    </submittedName>
</protein>
<dbReference type="OrthoDB" id="5537068at2759"/>
<dbReference type="Proteomes" id="UP000193498">
    <property type="component" value="Unassembled WGS sequence"/>
</dbReference>
<gene>
    <name evidence="2" type="ORF">K493DRAFT_312465</name>
</gene>
<comment type="caution">
    <text evidence="2">The sequence shown here is derived from an EMBL/GenBank/DDBJ whole genome shotgun (WGS) entry which is preliminary data.</text>
</comment>
<accession>A0A1Y1YTL1</accession>
<feature type="region of interest" description="Disordered" evidence="1">
    <location>
        <begin position="55"/>
        <end position="77"/>
    </location>
</feature>
<dbReference type="InParanoid" id="A0A1Y1YTL1"/>
<sequence>MPFDARKNAHQTADKFTEAYDDATDKLPNTSTVRGNAHYAADRAADAWETLSSEAQNARRKAGQAADRASAEWENVKEKLPSQEELKRKADYAAGKLQEGFEVFENEAAYYAEKAGGAVERVGAPIASYFSNTDPLRQWLMAGLCLGASGYAFSYLRNSNAGWFAAGVGALYAYGGHLIGHGDYQLGYDVSSAASVGVIALSTRKAFSHSEGYSVILAALGGLNGVTNFTKAYQLRYGKYSARRPARRY</sequence>
<evidence type="ECO:0000313" key="3">
    <source>
        <dbReference type="Proteomes" id="UP000193498"/>
    </source>
</evidence>
<dbReference type="AlphaFoldDB" id="A0A1Y1YTL1"/>
<reference evidence="2 3" key="1">
    <citation type="submission" date="2016-07" db="EMBL/GenBank/DDBJ databases">
        <title>Pervasive Adenine N6-methylation of Active Genes in Fungi.</title>
        <authorList>
            <consortium name="DOE Joint Genome Institute"/>
            <person name="Mondo S.J."/>
            <person name="Dannebaum R.O."/>
            <person name="Kuo R.C."/>
            <person name="Labutti K."/>
            <person name="Haridas S."/>
            <person name="Kuo A."/>
            <person name="Salamov A."/>
            <person name="Ahrendt S.R."/>
            <person name="Lipzen A."/>
            <person name="Sullivan W."/>
            <person name="Andreopoulos W.B."/>
            <person name="Clum A."/>
            <person name="Lindquist E."/>
            <person name="Daum C."/>
            <person name="Ramamoorthy G.K."/>
            <person name="Gryganskyi A."/>
            <person name="Culley D."/>
            <person name="Magnuson J.K."/>
            <person name="James T.Y."/>
            <person name="O'Malley M.A."/>
            <person name="Stajich J.E."/>
            <person name="Spatafora J.W."/>
            <person name="Visel A."/>
            <person name="Grigoriev I.V."/>
        </authorList>
    </citation>
    <scope>NUCLEOTIDE SEQUENCE [LARGE SCALE GENOMIC DNA]</scope>
    <source>
        <strain evidence="2 3">CBS 931.73</strain>
    </source>
</reference>
<name>A0A1Y1YTL1_9FUNG</name>
<evidence type="ECO:0000256" key="1">
    <source>
        <dbReference type="SAM" id="MobiDB-lite"/>
    </source>
</evidence>
<organism evidence="2 3">
    <name type="scientific">Basidiobolus meristosporus CBS 931.73</name>
    <dbReference type="NCBI Taxonomy" id="1314790"/>
    <lineage>
        <taxon>Eukaryota</taxon>
        <taxon>Fungi</taxon>
        <taxon>Fungi incertae sedis</taxon>
        <taxon>Zoopagomycota</taxon>
        <taxon>Entomophthoromycotina</taxon>
        <taxon>Basidiobolomycetes</taxon>
        <taxon>Basidiobolales</taxon>
        <taxon>Basidiobolaceae</taxon>
        <taxon>Basidiobolus</taxon>
    </lineage>
</organism>
<proteinExistence type="predicted"/>
<keyword evidence="3" id="KW-1185">Reference proteome</keyword>